<keyword evidence="2" id="KW-1185">Reference proteome</keyword>
<organism evidence="1 2">
    <name type="scientific">Araneus ventricosus</name>
    <name type="common">Orbweaver spider</name>
    <name type="synonym">Epeira ventricosa</name>
    <dbReference type="NCBI Taxonomy" id="182803"/>
    <lineage>
        <taxon>Eukaryota</taxon>
        <taxon>Metazoa</taxon>
        <taxon>Ecdysozoa</taxon>
        <taxon>Arthropoda</taxon>
        <taxon>Chelicerata</taxon>
        <taxon>Arachnida</taxon>
        <taxon>Araneae</taxon>
        <taxon>Araneomorphae</taxon>
        <taxon>Entelegynae</taxon>
        <taxon>Araneoidea</taxon>
        <taxon>Araneidae</taxon>
        <taxon>Araneus</taxon>
    </lineage>
</organism>
<evidence type="ECO:0000313" key="2">
    <source>
        <dbReference type="Proteomes" id="UP000499080"/>
    </source>
</evidence>
<dbReference type="AlphaFoldDB" id="A0A4Y2QBT4"/>
<protein>
    <submittedName>
        <fullName evidence="1">Uncharacterized protein</fullName>
    </submittedName>
</protein>
<gene>
    <name evidence="1" type="ORF">AVEN_227264_1</name>
</gene>
<dbReference type="Proteomes" id="UP000499080">
    <property type="component" value="Unassembled WGS sequence"/>
</dbReference>
<evidence type="ECO:0000313" key="1">
    <source>
        <dbReference type="EMBL" id="GBN60692.1"/>
    </source>
</evidence>
<dbReference type="OrthoDB" id="7607518at2759"/>
<sequence>MHGNWLLRERLLLLGKSFGRNVSWNVTLRSLRQNPVEPILNEIVSLAKIRGLGVDSNDIDELVEDHNQELTTEDLMELHCVSQQEVMEEKVTAKQQSFSAIREMWKAW</sequence>
<dbReference type="EMBL" id="BGPR01013449">
    <property type="protein sequence ID" value="GBN60692.1"/>
    <property type="molecule type" value="Genomic_DNA"/>
</dbReference>
<reference evidence="1 2" key="1">
    <citation type="journal article" date="2019" name="Sci. Rep.">
        <title>Orb-weaving spider Araneus ventricosus genome elucidates the spidroin gene catalogue.</title>
        <authorList>
            <person name="Kono N."/>
            <person name="Nakamura H."/>
            <person name="Ohtoshi R."/>
            <person name="Moran D.A.P."/>
            <person name="Shinohara A."/>
            <person name="Yoshida Y."/>
            <person name="Fujiwara M."/>
            <person name="Mori M."/>
            <person name="Tomita M."/>
            <person name="Arakawa K."/>
        </authorList>
    </citation>
    <scope>NUCLEOTIDE SEQUENCE [LARGE SCALE GENOMIC DNA]</scope>
</reference>
<proteinExistence type="predicted"/>
<comment type="caution">
    <text evidence="1">The sequence shown here is derived from an EMBL/GenBank/DDBJ whole genome shotgun (WGS) entry which is preliminary data.</text>
</comment>
<accession>A0A4Y2QBT4</accession>
<name>A0A4Y2QBT4_ARAVE</name>